<sequence>MRYIDKNSTALSVGVHKHQNADKSHPLHEFQIICLTIFFAVLIRVLTIVNNNCYRNQETVYMRLILPKF</sequence>
<dbReference type="AlphaFoldDB" id="E8LM08"/>
<evidence type="ECO:0000313" key="2">
    <source>
        <dbReference type="EMBL" id="EFY06458.1"/>
    </source>
</evidence>
<dbReference type="STRING" id="762983.HMPREF9444_01781"/>
<keyword evidence="1" id="KW-1133">Transmembrane helix</keyword>
<dbReference type="EMBL" id="AEVO01000118">
    <property type="protein sequence ID" value="EFY06458.1"/>
    <property type="molecule type" value="Genomic_DNA"/>
</dbReference>
<evidence type="ECO:0000256" key="1">
    <source>
        <dbReference type="SAM" id="Phobius"/>
    </source>
</evidence>
<evidence type="ECO:0000313" key="3">
    <source>
        <dbReference type="Proteomes" id="UP000018458"/>
    </source>
</evidence>
<protein>
    <submittedName>
        <fullName evidence="2">Uncharacterized protein</fullName>
    </submittedName>
</protein>
<keyword evidence="1" id="KW-0472">Membrane</keyword>
<gene>
    <name evidence="2" type="ORF">HMPREF9444_01781</name>
</gene>
<dbReference type="HOGENOM" id="CLU_2774369_0_0_6"/>
<keyword evidence="3" id="KW-1185">Reference proteome</keyword>
<keyword evidence="1" id="KW-0812">Transmembrane</keyword>
<feature type="transmembrane region" description="Helical" evidence="1">
    <location>
        <begin position="30"/>
        <end position="49"/>
    </location>
</feature>
<dbReference type="Proteomes" id="UP000018458">
    <property type="component" value="Unassembled WGS sequence"/>
</dbReference>
<proteinExistence type="predicted"/>
<accession>E8LM08</accession>
<comment type="caution">
    <text evidence="2">The sequence shown here is derived from an EMBL/GenBank/DDBJ whole genome shotgun (WGS) entry which is preliminary data.</text>
</comment>
<reference evidence="2 3" key="1">
    <citation type="submission" date="2011-01" db="EMBL/GenBank/DDBJ databases">
        <authorList>
            <person name="Weinstock G."/>
            <person name="Sodergren E."/>
            <person name="Clifton S."/>
            <person name="Fulton L."/>
            <person name="Fulton B."/>
            <person name="Courtney L."/>
            <person name="Fronick C."/>
            <person name="Harrison M."/>
            <person name="Strong C."/>
            <person name="Farmer C."/>
            <person name="Delahaunty K."/>
            <person name="Markovic C."/>
            <person name="Hall O."/>
            <person name="Minx P."/>
            <person name="Tomlinson C."/>
            <person name="Mitreva M."/>
            <person name="Hou S."/>
            <person name="Chen J."/>
            <person name="Wollam A."/>
            <person name="Pepin K.H."/>
            <person name="Johnson M."/>
            <person name="Bhonagiri V."/>
            <person name="Zhang X."/>
            <person name="Suruliraj S."/>
            <person name="Warren W."/>
            <person name="Chinwalla A."/>
            <person name="Mardis E.R."/>
            <person name="Wilson R.K."/>
        </authorList>
    </citation>
    <scope>NUCLEOTIDE SEQUENCE [LARGE SCALE GENOMIC DNA]</scope>
    <source>
        <strain evidence="3">DSM 22608 / JCM 16073 / KCTC 15190 / YIT 12066</strain>
    </source>
</reference>
<organism evidence="2 3">
    <name type="scientific">Succinatimonas hippei (strain DSM 22608 / JCM 16073 / KCTC 15190 / YIT 12066)</name>
    <dbReference type="NCBI Taxonomy" id="762983"/>
    <lineage>
        <taxon>Bacteria</taxon>
        <taxon>Pseudomonadati</taxon>
        <taxon>Pseudomonadota</taxon>
        <taxon>Gammaproteobacteria</taxon>
        <taxon>Aeromonadales</taxon>
        <taxon>Succinivibrionaceae</taxon>
        <taxon>Succinatimonas</taxon>
    </lineage>
</organism>
<name>E8LM08_SUCHY</name>